<dbReference type="AlphaFoldDB" id="C1N856"/>
<dbReference type="RefSeq" id="XP_003064024.1">
    <property type="nucleotide sequence ID" value="XM_003063978.1"/>
</dbReference>
<dbReference type="PANTHER" id="PTHR43628">
    <property type="entry name" value="ACTIVATOR OF C KINASE PROTEIN 1-RELATED"/>
    <property type="match status" value="1"/>
</dbReference>
<dbReference type="PANTHER" id="PTHR43628:SF1">
    <property type="entry name" value="CHITIN SYNTHASE REGULATORY FACTOR 2-RELATED"/>
    <property type="match status" value="1"/>
</dbReference>
<feature type="region of interest" description="Disordered" evidence="1">
    <location>
        <begin position="1"/>
        <end position="46"/>
    </location>
</feature>
<dbReference type="KEGG" id="mpp:MICPUCDRAFT_53959"/>
<dbReference type="SMART" id="SM00671">
    <property type="entry name" value="SEL1"/>
    <property type="match status" value="2"/>
</dbReference>
<feature type="compositionally biased region" description="Basic and acidic residues" evidence="1">
    <location>
        <begin position="20"/>
        <end position="31"/>
    </location>
</feature>
<protein>
    <submittedName>
        <fullName evidence="2">Predicted protein</fullName>
    </submittedName>
</protein>
<evidence type="ECO:0000256" key="1">
    <source>
        <dbReference type="SAM" id="MobiDB-lite"/>
    </source>
</evidence>
<accession>C1N856</accession>
<dbReference type="Pfam" id="PF08238">
    <property type="entry name" value="Sel1"/>
    <property type="match status" value="2"/>
</dbReference>
<proteinExistence type="predicted"/>
<gene>
    <name evidence="2" type="ORF">MICPUCDRAFT_53959</name>
</gene>
<dbReference type="InterPro" id="IPR011990">
    <property type="entry name" value="TPR-like_helical_dom_sf"/>
</dbReference>
<feature type="compositionally biased region" description="Basic and acidic residues" evidence="1">
    <location>
        <begin position="1"/>
        <end position="10"/>
    </location>
</feature>
<name>C1N856_MICPC</name>
<dbReference type="InterPro" id="IPR052945">
    <property type="entry name" value="Mitotic_Regulator"/>
</dbReference>
<dbReference type="Proteomes" id="UP000001876">
    <property type="component" value="Unassembled WGS sequence"/>
</dbReference>
<sequence>MNDGSKHPRVDPSAPDLGDDSARGAAARDAEAAAAELKATRSENKRLKEKLAAAEAKNAKYAEMYPTLDANEQLASVVFSHVTDVRTRVALAQVNTVWRNASKHASSLPPSLDFTGCPEVDMTEGMYRYWNTKCAYVFGIEGVLDLPESHFHGLLEQAGADLSRSVLKVLALSYEMGVGVEVNEARAVELYVKAAELGQKEAATELGNKYRYGTCGVAVDKKEALKWYRLAVELGDTSIDAEERVYNVEEEIRTGVSVADFDEDGYDTS</sequence>
<dbReference type="EMBL" id="GG663750">
    <property type="protein sequence ID" value="EEH51646.1"/>
    <property type="molecule type" value="Genomic_DNA"/>
</dbReference>
<dbReference type="InterPro" id="IPR006597">
    <property type="entry name" value="Sel1-like"/>
</dbReference>
<dbReference type="SUPFAM" id="SSF81901">
    <property type="entry name" value="HCP-like"/>
    <property type="match status" value="1"/>
</dbReference>
<organism evidence="3">
    <name type="scientific">Micromonas pusilla (strain CCMP1545)</name>
    <name type="common">Picoplanktonic green alga</name>
    <dbReference type="NCBI Taxonomy" id="564608"/>
    <lineage>
        <taxon>Eukaryota</taxon>
        <taxon>Viridiplantae</taxon>
        <taxon>Chlorophyta</taxon>
        <taxon>Mamiellophyceae</taxon>
        <taxon>Mamiellales</taxon>
        <taxon>Mamiellaceae</taxon>
        <taxon>Micromonas</taxon>
    </lineage>
</organism>
<dbReference type="OrthoDB" id="272077at2759"/>
<dbReference type="Gene3D" id="1.25.40.10">
    <property type="entry name" value="Tetratricopeptide repeat domain"/>
    <property type="match status" value="1"/>
</dbReference>
<dbReference type="GeneID" id="9689465"/>
<evidence type="ECO:0000313" key="2">
    <source>
        <dbReference type="EMBL" id="EEH51646.1"/>
    </source>
</evidence>
<reference evidence="2 3" key="1">
    <citation type="journal article" date="2009" name="Science">
        <title>Green evolution and dynamic adaptations revealed by genomes of the marine picoeukaryotes Micromonas.</title>
        <authorList>
            <person name="Worden A.Z."/>
            <person name="Lee J.H."/>
            <person name="Mock T."/>
            <person name="Rouze P."/>
            <person name="Simmons M.P."/>
            <person name="Aerts A.L."/>
            <person name="Allen A.E."/>
            <person name="Cuvelier M.L."/>
            <person name="Derelle E."/>
            <person name="Everett M.V."/>
            <person name="Foulon E."/>
            <person name="Grimwood J."/>
            <person name="Gundlach H."/>
            <person name="Henrissat B."/>
            <person name="Napoli C."/>
            <person name="McDonald S.M."/>
            <person name="Parker M.S."/>
            <person name="Rombauts S."/>
            <person name="Salamov A."/>
            <person name="Von Dassow P."/>
            <person name="Badger J.H."/>
            <person name="Coutinho P.M."/>
            <person name="Demir E."/>
            <person name="Dubchak I."/>
            <person name="Gentemann C."/>
            <person name="Eikrem W."/>
            <person name="Gready J.E."/>
            <person name="John U."/>
            <person name="Lanier W."/>
            <person name="Lindquist E.A."/>
            <person name="Lucas S."/>
            <person name="Mayer K.F."/>
            <person name="Moreau H."/>
            <person name="Not F."/>
            <person name="Otillar R."/>
            <person name="Panaud O."/>
            <person name="Pangilinan J."/>
            <person name="Paulsen I."/>
            <person name="Piegu B."/>
            <person name="Poliakov A."/>
            <person name="Robbens S."/>
            <person name="Schmutz J."/>
            <person name="Toulza E."/>
            <person name="Wyss T."/>
            <person name="Zelensky A."/>
            <person name="Zhou K."/>
            <person name="Armbrust E.V."/>
            <person name="Bhattacharya D."/>
            <person name="Goodenough U.W."/>
            <person name="Van de Peer Y."/>
            <person name="Grigoriev I.V."/>
        </authorList>
    </citation>
    <scope>NUCLEOTIDE SEQUENCE [LARGE SCALE GENOMIC DNA]</scope>
    <source>
        <strain evidence="2 3">CCMP1545</strain>
    </source>
</reference>
<evidence type="ECO:0000313" key="3">
    <source>
        <dbReference type="Proteomes" id="UP000001876"/>
    </source>
</evidence>
<keyword evidence="3" id="KW-1185">Reference proteome</keyword>